<evidence type="ECO:0000313" key="1">
    <source>
        <dbReference type="EMBL" id="REG76888.1"/>
    </source>
</evidence>
<evidence type="ECO:0000313" key="2">
    <source>
        <dbReference type="Proteomes" id="UP000256405"/>
    </source>
</evidence>
<organism evidence="1 2">
    <name type="scientific">Algoriphagus antarcticus</name>
    <dbReference type="NCBI Taxonomy" id="238540"/>
    <lineage>
        <taxon>Bacteria</taxon>
        <taxon>Pseudomonadati</taxon>
        <taxon>Bacteroidota</taxon>
        <taxon>Cytophagia</taxon>
        <taxon>Cytophagales</taxon>
        <taxon>Cyclobacteriaceae</taxon>
        <taxon>Algoriphagus</taxon>
    </lineage>
</organism>
<dbReference type="Proteomes" id="UP000256405">
    <property type="component" value="Unassembled WGS sequence"/>
</dbReference>
<reference evidence="1 2" key="1">
    <citation type="submission" date="2018-08" db="EMBL/GenBank/DDBJ databases">
        <title>Genomic Encyclopedia of Archaeal and Bacterial Type Strains, Phase II (KMG-II): from individual species to whole genera.</title>
        <authorList>
            <person name="Goeker M."/>
        </authorList>
    </citation>
    <scope>NUCLEOTIDE SEQUENCE [LARGE SCALE GENOMIC DNA]</scope>
    <source>
        <strain evidence="1 2">DSM 15986</strain>
    </source>
</reference>
<dbReference type="AlphaFoldDB" id="A0A3E0D5R5"/>
<sequence length="274" mass="31664">MNNHILFLLFLTFLTISPQDRGIKVNLIPTFVENQEKKYSIIYSVQTNTDGTKQIINKTKKQVDIKVISIHDDIIDMQWKYTDIEFIESTYINNPFTALMNTLCAGITIKYSTDKSGVIKSITNRNEISTKLRESIDEKLTLFINENNIDSSKVLATKSQLQMIFSDHSQIDKIIIGDLFKFHQLYGNEYSEQPTKIIVNSDIWLESHEVVLKSIDKSNQTCLLLSNLVNDSSKEINGSFEYNLSDYWLINHRSQIASFTPLDVMQFYQIQQLP</sequence>
<dbReference type="EMBL" id="QUNF01000054">
    <property type="protein sequence ID" value="REG76888.1"/>
    <property type="molecule type" value="Genomic_DNA"/>
</dbReference>
<dbReference type="RefSeq" id="WP_086544142.1">
    <property type="nucleotide sequence ID" value="NZ_MSSW01000120.1"/>
</dbReference>
<keyword evidence="2" id="KW-1185">Reference proteome</keyword>
<proteinExistence type="predicted"/>
<accession>A0A3E0D5R5</accession>
<gene>
    <name evidence="1" type="ORF">C8N25_1546</name>
</gene>
<comment type="caution">
    <text evidence="1">The sequence shown here is derived from an EMBL/GenBank/DDBJ whole genome shotgun (WGS) entry which is preliminary data.</text>
</comment>
<protein>
    <submittedName>
        <fullName evidence="1">Uncharacterized protein</fullName>
    </submittedName>
</protein>
<name>A0A3E0D5R5_9BACT</name>